<sequence>MLFLLLSLFASSPLGIIKLSSCSEVHTNVKCIHTEREALLSFKKGLTDPSGRLSSWVSEDCCRWRGIECNNKSFHVTKLDLRNAGLRGKINASLIHLKYLNFLDLSANDFMGIQIPEFFGMLENLIYLNLSDASFSGRIPPHLGNLSSLIHLDLKYNGYFSPNLNMSSILPLNFLDYFSPLSSRNMDWLSSLSSLKYLDMTGVNFSGVGADWLQAVNTLPSLLELHLYSCELESLPLSLPFVNFTSLSVLDLSDNQFNSSIPRWLFNLTSLTKLDLGGNALQGTIPYDFVNLRNIEDLYLSGNRKISGQLPSFFGIFCKLKTQDLSWNNVSGSIDSFLGNFSTSLNNSMESLDLSANSLVGKIPDSLERLGSLTNLFLDFNSFSGSIPASIGNLSSLQIFSLIENEMNGTTPESLGQLSKLVGLQLDMNSWEGVITEAHLMNLTRLENFAVTIDKNQSLIFNVTYDWVPPFKLKYLKLASCLIGSKFPTWLQVQTELTYVILSNVGISGAIPEAHLYLESNLFSSPIPSNIGDLMAKLQDIDLSKNHLFGTIPLSIPKIKFLELLSLGKNQLSGELPHHWNDSQFLKVVDIAYNNLSGKIPNSMGFLNSLEVLVLSNNNLYGEIPSSLRNCSLWSIDLGGNYLSGNLPSWIGLQVLMLRLRSNLFSGIIPRQWCNLPSLHILDLAQNNLYGGIPDCLDNLIALIYGYNNSYFSVYGYQEETILVTKGQELLYGRILEFVNSIDLSGNHLTGEIPNELSRLIELGTVNLSINHLIGNIPQNIGNLRRLESLDLSKNSLSGLIPRSLSSLIFLAHLNLSFNNLVGKIPSGNQLQTLNDASIYKGNSSLCGSPLPTKCPGDETFDGPTITSGSIDDKQDGDDYERLWFYVSIGLGFVVGFWSVCCTLLVKKSWRHCANDFIGIQIPEFFGMLENFIYLNLSYASFSGRIPPHLGILSSLIHLDLKYNGYFPPNLDMSSILPLNFLDYFSPLSSRNMDWLSSLSSLKYLDMTGMSFSGVRADLLLAVNILPSLLELRLSSCELESLPLSLPFINFTSLSALDLSFNQFNSSIPRWLFNLTSLTKLDLGGNALQDLSGNNFSGSIDSFLGNFSTSLNNSMESLDLRFNRLVGKIPDSLGRLGSLTNLFLDFNSFSGSIPSSIGNLSSLQLFSLSGNEMNGTVPESLGQLSKLVSLKLEWNSWEGVITEAHLMNLTRLEYFPVTTDKNQSLIFNLTYDWVPPFKLKSLELAGCLIGPKFPIWLQV</sequence>
<evidence type="ECO:0000256" key="12">
    <source>
        <dbReference type="SAM" id="Phobius"/>
    </source>
</evidence>
<comment type="subcellular location">
    <subcellularLocation>
        <location evidence="1">Cell membrane</location>
        <topology evidence="1">Single-pass type I membrane protein</topology>
    </subcellularLocation>
</comment>
<dbReference type="Gene3D" id="3.80.10.10">
    <property type="entry name" value="Ribonuclease Inhibitor"/>
    <property type="match status" value="7"/>
</dbReference>
<dbReference type="OMA" id="QIENCRI"/>
<keyword evidence="3" id="KW-1003">Cell membrane</keyword>
<evidence type="ECO:0000256" key="4">
    <source>
        <dbReference type="ARBA" id="ARBA00022614"/>
    </source>
</evidence>
<dbReference type="PRINTS" id="PR00019">
    <property type="entry name" value="LEURICHRPT"/>
</dbReference>
<dbReference type="SMART" id="SM00369">
    <property type="entry name" value="LRR_TYP"/>
    <property type="match status" value="11"/>
</dbReference>
<dbReference type="InterPro" id="IPR055414">
    <property type="entry name" value="LRR_R13L4/SHOC2-like"/>
</dbReference>
<feature type="domain" description="Leucine-rich repeat-containing N-terminal plant-type" evidence="14">
    <location>
        <begin position="34"/>
        <end position="70"/>
    </location>
</feature>
<feature type="domain" description="Disease resistance R13L4/SHOC-2-like LRR" evidence="15">
    <location>
        <begin position="349"/>
        <end position="500"/>
    </location>
</feature>
<keyword evidence="9 12" id="KW-0472">Membrane</keyword>
<evidence type="ECO:0000256" key="1">
    <source>
        <dbReference type="ARBA" id="ARBA00004251"/>
    </source>
</evidence>
<keyword evidence="10" id="KW-0675">Receptor</keyword>
<keyword evidence="11" id="KW-0325">Glycoprotein</keyword>
<dbReference type="Pfam" id="PF23598">
    <property type="entry name" value="LRR_14"/>
    <property type="match status" value="3"/>
</dbReference>
<keyword evidence="6 13" id="KW-0732">Signal</keyword>
<keyword evidence="7" id="KW-0677">Repeat</keyword>
<dbReference type="AlphaFoldDB" id="A0A7N2LNT0"/>
<dbReference type="FunFam" id="3.80.10.10:FF:000649">
    <property type="entry name" value="Leucine Rich Repeat family protein"/>
    <property type="match status" value="1"/>
</dbReference>
<evidence type="ECO:0000256" key="10">
    <source>
        <dbReference type="ARBA" id="ARBA00023170"/>
    </source>
</evidence>
<evidence type="ECO:0000256" key="6">
    <source>
        <dbReference type="ARBA" id="ARBA00022729"/>
    </source>
</evidence>
<keyword evidence="5 12" id="KW-0812">Transmembrane</keyword>
<dbReference type="FunFam" id="3.80.10.10:FF:000383">
    <property type="entry name" value="Leucine-rich repeat receptor protein kinase EMS1"/>
    <property type="match status" value="2"/>
</dbReference>
<evidence type="ECO:0000313" key="17">
    <source>
        <dbReference type="Proteomes" id="UP000594261"/>
    </source>
</evidence>
<evidence type="ECO:0000259" key="15">
    <source>
        <dbReference type="Pfam" id="PF23598"/>
    </source>
</evidence>
<dbReference type="PANTHER" id="PTHR48063:SF97">
    <property type="entry name" value="DISEASE RESISTANCE FAMILY PROTEIN _ LRR FAMILY PROTEIN"/>
    <property type="match status" value="1"/>
</dbReference>
<evidence type="ECO:0000256" key="3">
    <source>
        <dbReference type="ARBA" id="ARBA00022475"/>
    </source>
</evidence>
<evidence type="ECO:0000256" key="8">
    <source>
        <dbReference type="ARBA" id="ARBA00022989"/>
    </source>
</evidence>
<keyword evidence="17" id="KW-1185">Reference proteome</keyword>
<name>A0A7N2LNT0_QUELO</name>
<protein>
    <recommendedName>
        <fullName evidence="18">Leucine-rich repeat-containing N-terminal plant-type domain-containing protein</fullName>
    </recommendedName>
</protein>
<evidence type="ECO:0000256" key="13">
    <source>
        <dbReference type="SAM" id="SignalP"/>
    </source>
</evidence>
<dbReference type="EMBL" id="LRBV02000005">
    <property type="status" value="NOT_ANNOTATED_CDS"/>
    <property type="molecule type" value="Genomic_DNA"/>
</dbReference>
<dbReference type="FunCoup" id="A0A7N2LNT0">
    <property type="interactions" value="576"/>
</dbReference>
<dbReference type="Gramene" id="QL05p023777:mrna">
    <property type="protein sequence ID" value="QL05p023777:mrna"/>
    <property type="gene ID" value="QL05p023777"/>
</dbReference>
<dbReference type="InterPro" id="IPR003591">
    <property type="entry name" value="Leu-rich_rpt_typical-subtyp"/>
</dbReference>
<dbReference type="Pfam" id="PF08263">
    <property type="entry name" value="LRRNT_2"/>
    <property type="match status" value="1"/>
</dbReference>
<dbReference type="PANTHER" id="PTHR48063">
    <property type="entry name" value="LRR RECEPTOR-LIKE KINASE"/>
    <property type="match status" value="1"/>
</dbReference>
<comment type="similarity">
    <text evidence="2">Belongs to the RLP family.</text>
</comment>
<feature type="chain" id="PRO_5029782957" description="Leucine-rich repeat-containing N-terminal plant-type domain-containing protein" evidence="13">
    <location>
        <begin position="23"/>
        <end position="1259"/>
    </location>
</feature>
<keyword evidence="8 12" id="KW-1133">Transmembrane helix</keyword>
<reference evidence="16" key="2">
    <citation type="submission" date="2021-01" db="UniProtKB">
        <authorList>
            <consortium name="EnsemblPlants"/>
        </authorList>
    </citation>
    <scope>IDENTIFICATION</scope>
</reference>
<accession>A0A7N2LNT0</accession>
<dbReference type="InterPro" id="IPR001611">
    <property type="entry name" value="Leu-rich_rpt"/>
</dbReference>
<evidence type="ECO:0000256" key="9">
    <source>
        <dbReference type="ARBA" id="ARBA00023136"/>
    </source>
</evidence>
<feature type="transmembrane region" description="Helical" evidence="12">
    <location>
        <begin position="883"/>
        <end position="906"/>
    </location>
</feature>
<evidence type="ECO:0008006" key="18">
    <source>
        <dbReference type="Google" id="ProtNLM"/>
    </source>
</evidence>
<dbReference type="EnsemblPlants" id="QL05p023777:mrna">
    <property type="protein sequence ID" value="QL05p023777:mrna"/>
    <property type="gene ID" value="QL05p023777"/>
</dbReference>
<dbReference type="InterPro" id="IPR046956">
    <property type="entry name" value="RLP23-like"/>
</dbReference>
<dbReference type="InterPro" id="IPR032675">
    <property type="entry name" value="LRR_dom_sf"/>
</dbReference>
<evidence type="ECO:0000256" key="7">
    <source>
        <dbReference type="ARBA" id="ARBA00022737"/>
    </source>
</evidence>
<evidence type="ECO:0000256" key="2">
    <source>
        <dbReference type="ARBA" id="ARBA00009592"/>
    </source>
</evidence>
<dbReference type="Proteomes" id="UP000594261">
    <property type="component" value="Chromosome 5"/>
</dbReference>
<dbReference type="FunFam" id="3.80.10.10:FF:000095">
    <property type="entry name" value="LRR receptor-like serine/threonine-protein kinase GSO1"/>
    <property type="match status" value="1"/>
</dbReference>
<feature type="domain" description="Disease resistance R13L4/SHOC-2-like LRR" evidence="15">
    <location>
        <begin position="1115"/>
        <end position="1257"/>
    </location>
</feature>
<dbReference type="Pfam" id="PF00560">
    <property type="entry name" value="LRR_1"/>
    <property type="match status" value="6"/>
</dbReference>
<feature type="domain" description="Disease resistance R13L4/SHOC-2-like LRR" evidence="15">
    <location>
        <begin position="92"/>
        <end position="282"/>
    </location>
</feature>
<dbReference type="FunFam" id="3.80.10.10:FF:000129">
    <property type="entry name" value="Leucine-rich repeat receptor-like kinase"/>
    <property type="match status" value="1"/>
</dbReference>
<proteinExistence type="inferred from homology"/>
<evidence type="ECO:0000256" key="5">
    <source>
        <dbReference type="ARBA" id="ARBA00022692"/>
    </source>
</evidence>
<keyword evidence="4" id="KW-0433">Leucine-rich repeat</keyword>
<dbReference type="InterPro" id="IPR013210">
    <property type="entry name" value="LRR_N_plant-typ"/>
</dbReference>
<dbReference type="PROSITE" id="PS51450">
    <property type="entry name" value="LRR"/>
    <property type="match status" value="1"/>
</dbReference>
<feature type="signal peptide" evidence="13">
    <location>
        <begin position="1"/>
        <end position="22"/>
    </location>
</feature>
<organism evidence="16 17">
    <name type="scientific">Quercus lobata</name>
    <name type="common">Valley oak</name>
    <dbReference type="NCBI Taxonomy" id="97700"/>
    <lineage>
        <taxon>Eukaryota</taxon>
        <taxon>Viridiplantae</taxon>
        <taxon>Streptophyta</taxon>
        <taxon>Embryophyta</taxon>
        <taxon>Tracheophyta</taxon>
        <taxon>Spermatophyta</taxon>
        <taxon>Magnoliopsida</taxon>
        <taxon>eudicotyledons</taxon>
        <taxon>Gunneridae</taxon>
        <taxon>Pentapetalae</taxon>
        <taxon>rosids</taxon>
        <taxon>fabids</taxon>
        <taxon>Fagales</taxon>
        <taxon>Fagaceae</taxon>
        <taxon>Quercus</taxon>
    </lineage>
</organism>
<dbReference type="GO" id="GO:0005886">
    <property type="term" value="C:plasma membrane"/>
    <property type="evidence" value="ECO:0007669"/>
    <property type="project" value="UniProtKB-SubCell"/>
</dbReference>
<dbReference type="SUPFAM" id="SSF52058">
    <property type="entry name" value="L domain-like"/>
    <property type="match status" value="1"/>
</dbReference>
<dbReference type="InParanoid" id="A0A7N2LNT0"/>
<dbReference type="FunFam" id="3.80.10.10:FF:000111">
    <property type="entry name" value="LRR receptor-like serine/threonine-protein kinase ERECTA"/>
    <property type="match status" value="1"/>
</dbReference>
<evidence type="ECO:0000313" key="16">
    <source>
        <dbReference type="EnsemblPlants" id="QL05p023777:mrna"/>
    </source>
</evidence>
<evidence type="ECO:0000259" key="14">
    <source>
        <dbReference type="Pfam" id="PF08263"/>
    </source>
</evidence>
<dbReference type="SUPFAM" id="SSF52047">
    <property type="entry name" value="RNI-like"/>
    <property type="match status" value="3"/>
</dbReference>
<reference evidence="16 17" key="1">
    <citation type="journal article" date="2016" name="G3 (Bethesda)">
        <title>First Draft Assembly and Annotation of the Genome of a California Endemic Oak Quercus lobata Nee (Fagaceae).</title>
        <authorList>
            <person name="Sork V.L."/>
            <person name="Fitz-Gibbon S.T."/>
            <person name="Puiu D."/>
            <person name="Crepeau M."/>
            <person name="Gugger P.F."/>
            <person name="Sherman R."/>
            <person name="Stevens K."/>
            <person name="Langley C.H."/>
            <person name="Pellegrini M."/>
            <person name="Salzberg S.L."/>
        </authorList>
    </citation>
    <scope>NUCLEOTIDE SEQUENCE [LARGE SCALE GENOMIC DNA]</scope>
    <source>
        <strain evidence="16 17">cv. SW786</strain>
    </source>
</reference>
<evidence type="ECO:0000256" key="11">
    <source>
        <dbReference type="ARBA" id="ARBA00023180"/>
    </source>
</evidence>